<keyword evidence="1" id="KW-1133">Transmembrane helix</keyword>
<evidence type="ECO:0000313" key="3">
    <source>
        <dbReference type="Proteomes" id="UP000297597"/>
    </source>
</evidence>
<feature type="transmembrane region" description="Helical" evidence="1">
    <location>
        <begin position="12"/>
        <end position="30"/>
    </location>
</feature>
<dbReference type="OrthoDB" id="2086759at2"/>
<dbReference type="Proteomes" id="UP000297597">
    <property type="component" value="Unassembled WGS sequence"/>
</dbReference>
<evidence type="ECO:0000256" key="1">
    <source>
        <dbReference type="SAM" id="Phobius"/>
    </source>
</evidence>
<dbReference type="RefSeq" id="WP_134213950.1">
    <property type="nucleotide sequence ID" value="NZ_QFFZ01000021.1"/>
</dbReference>
<dbReference type="EMBL" id="QFFZ01000021">
    <property type="protein sequence ID" value="TEB10792.1"/>
    <property type="molecule type" value="Genomic_DNA"/>
</dbReference>
<keyword evidence="1" id="KW-0472">Membrane</keyword>
<keyword evidence="3" id="KW-1185">Reference proteome</keyword>
<evidence type="ECO:0008006" key="4">
    <source>
        <dbReference type="Google" id="ProtNLM"/>
    </source>
</evidence>
<accession>A0A4Y7RQ39</accession>
<sequence>MSHDLKKRSSILLSIILSTTVIICAFLLGACNVKTNQDVVYENEKYGFSLNLPGEFAKRVDIREDGNFIYFVDKEVQAKHPEQVFGVVGRIETYDKKEFSRENLKELEDMYGFRYLGESGSFHFGCAHATDVQVPMDASEKMRQNFRTLEKEFDAIVESFTIKKANDGEIAVAGGHQDINGIDEYSFMADKRAISLKSWYNEADLSAVLGKPISETNEVLGSGADTFSGSHIKTLKYEGLVVKLFSPKDNGKEFWLMSVDLTSSKLQTPRGITVGSTLTELKKAYSDIKIVPDGRADANNCAYRVSMQEKYKYITFEVEKGIVKEIKLFVELP</sequence>
<organism evidence="2 3">
    <name type="scientific">Pelotomaculum propionicicum</name>
    <dbReference type="NCBI Taxonomy" id="258475"/>
    <lineage>
        <taxon>Bacteria</taxon>
        <taxon>Bacillati</taxon>
        <taxon>Bacillota</taxon>
        <taxon>Clostridia</taxon>
        <taxon>Eubacteriales</taxon>
        <taxon>Desulfotomaculaceae</taxon>
        <taxon>Pelotomaculum</taxon>
    </lineage>
</organism>
<dbReference type="AlphaFoldDB" id="A0A4Y7RQ39"/>
<gene>
    <name evidence="2" type="ORF">Pmgp_02107</name>
</gene>
<keyword evidence="1" id="KW-0812">Transmembrane</keyword>
<reference evidence="2 3" key="1">
    <citation type="journal article" date="2018" name="Environ. Microbiol.">
        <title>Novel energy conservation strategies and behaviour of Pelotomaculum schinkii driving syntrophic propionate catabolism.</title>
        <authorList>
            <person name="Hidalgo-Ahumada C.A.P."/>
            <person name="Nobu M.K."/>
            <person name="Narihiro T."/>
            <person name="Tamaki H."/>
            <person name="Liu W.T."/>
            <person name="Kamagata Y."/>
            <person name="Stams A.J.M."/>
            <person name="Imachi H."/>
            <person name="Sousa D.Z."/>
        </authorList>
    </citation>
    <scope>NUCLEOTIDE SEQUENCE [LARGE SCALE GENOMIC DNA]</scope>
    <source>
        <strain evidence="2 3">MGP</strain>
    </source>
</reference>
<name>A0A4Y7RQ39_9FIRM</name>
<evidence type="ECO:0000313" key="2">
    <source>
        <dbReference type="EMBL" id="TEB10792.1"/>
    </source>
</evidence>
<dbReference type="PROSITE" id="PS51257">
    <property type="entry name" value="PROKAR_LIPOPROTEIN"/>
    <property type="match status" value="1"/>
</dbReference>
<proteinExistence type="predicted"/>
<protein>
    <recommendedName>
        <fullName evidence="4">Lipoprotein</fullName>
    </recommendedName>
</protein>
<comment type="caution">
    <text evidence="2">The sequence shown here is derived from an EMBL/GenBank/DDBJ whole genome shotgun (WGS) entry which is preliminary data.</text>
</comment>